<feature type="domain" description="N-acetyltransferase" evidence="1">
    <location>
        <begin position="1"/>
        <end position="155"/>
    </location>
</feature>
<gene>
    <name evidence="2" type="ORF">E1295_12055</name>
</gene>
<evidence type="ECO:0000313" key="2">
    <source>
        <dbReference type="EMBL" id="TDE55986.1"/>
    </source>
</evidence>
<dbReference type="AlphaFoldDB" id="A0A4R5FT00"/>
<dbReference type="SUPFAM" id="SSF55729">
    <property type="entry name" value="Acyl-CoA N-acyltransferases (Nat)"/>
    <property type="match status" value="1"/>
</dbReference>
<reference evidence="2 3" key="1">
    <citation type="submission" date="2019-03" db="EMBL/GenBank/DDBJ databases">
        <title>Draft genome sequences of novel Actinobacteria.</title>
        <authorList>
            <person name="Sahin N."/>
            <person name="Ay H."/>
            <person name="Saygin H."/>
        </authorList>
    </citation>
    <scope>NUCLEOTIDE SEQUENCE [LARGE SCALE GENOMIC DNA]</scope>
    <source>
        <strain evidence="2 3">6K102</strain>
    </source>
</reference>
<keyword evidence="2" id="KW-0808">Transferase</keyword>
<dbReference type="EMBL" id="SMLD01000024">
    <property type="protein sequence ID" value="TDE55986.1"/>
    <property type="molecule type" value="Genomic_DNA"/>
</dbReference>
<dbReference type="Proteomes" id="UP000295136">
    <property type="component" value="Unassembled WGS sequence"/>
</dbReference>
<dbReference type="Gene3D" id="3.40.630.30">
    <property type="match status" value="1"/>
</dbReference>
<dbReference type="Pfam" id="PF13508">
    <property type="entry name" value="Acetyltransf_7"/>
    <property type="match status" value="1"/>
</dbReference>
<accession>A0A4R5FT00</accession>
<evidence type="ECO:0000313" key="3">
    <source>
        <dbReference type="Proteomes" id="UP000295136"/>
    </source>
</evidence>
<dbReference type="GO" id="GO:0016747">
    <property type="term" value="F:acyltransferase activity, transferring groups other than amino-acyl groups"/>
    <property type="evidence" value="ECO:0007669"/>
    <property type="project" value="InterPro"/>
</dbReference>
<keyword evidence="3" id="KW-1185">Reference proteome</keyword>
<dbReference type="InterPro" id="IPR016181">
    <property type="entry name" value="Acyl_CoA_acyltransferase"/>
</dbReference>
<organism evidence="2 3">
    <name type="scientific">Nonomuraea mesophila</name>
    <dbReference type="NCBI Taxonomy" id="2530382"/>
    <lineage>
        <taxon>Bacteria</taxon>
        <taxon>Bacillati</taxon>
        <taxon>Actinomycetota</taxon>
        <taxon>Actinomycetes</taxon>
        <taxon>Streptosporangiales</taxon>
        <taxon>Streptosporangiaceae</taxon>
        <taxon>Nonomuraea</taxon>
    </lineage>
</organism>
<dbReference type="InterPro" id="IPR000182">
    <property type="entry name" value="GNAT_dom"/>
</dbReference>
<comment type="caution">
    <text evidence="2">The sequence shown here is derived from an EMBL/GenBank/DDBJ whole genome shotgun (WGS) entry which is preliminary data.</text>
</comment>
<proteinExistence type="predicted"/>
<evidence type="ECO:0000259" key="1">
    <source>
        <dbReference type="PROSITE" id="PS51186"/>
    </source>
</evidence>
<name>A0A4R5FT00_9ACTN</name>
<dbReference type="CDD" id="cd04301">
    <property type="entry name" value="NAT_SF"/>
    <property type="match status" value="1"/>
</dbReference>
<protein>
    <submittedName>
        <fullName evidence="2">N-acetyltransferase</fullName>
    </submittedName>
</protein>
<dbReference type="PROSITE" id="PS51186">
    <property type="entry name" value="GNAT"/>
    <property type="match status" value="1"/>
</dbReference>
<sequence length="163" mass="17511">MQVRVADEQDFTGFLNLAAEVEQWFGPMVSEPGFHDAVRKNVLRSTALVATSSGPGLAGGLMFATTHAPIYHIRWLVVSEQARGQGVGRALLTEAMHRFVRGPGTVEVVTFGADHPGATASGARAFYERLGFTPAEATDPGPEGGSRQIYRLAVPHQPFEFSS</sequence>